<protein>
    <submittedName>
        <fullName evidence="1">Uncharacterized protein</fullName>
    </submittedName>
</protein>
<name>A0AAD6WN85_9AGAR</name>
<proteinExistence type="predicted"/>
<organism evidence="1 2">
    <name type="scientific">Mycena alexandri</name>
    <dbReference type="NCBI Taxonomy" id="1745969"/>
    <lineage>
        <taxon>Eukaryota</taxon>
        <taxon>Fungi</taxon>
        <taxon>Dikarya</taxon>
        <taxon>Basidiomycota</taxon>
        <taxon>Agaricomycotina</taxon>
        <taxon>Agaricomycetes</taxon>
        <taxon>Agaricomycetidae</taxon>
        <taxon>Agaricales</taxon>
        <taxon>Marasmiineae</taxon>
        <taxon>Mycenaceae</taxon>
        <taxon>Mycena</taxon>
    </lineage>
</organism>
<dbReference type="Proteomes" id="UP001218188">
    <property type="component" value="Unassembled WGS sequence"/>
</dbReference>
<evidence type="ECO:0000313" key="2">
    <source>
        <dbReference type="Proteomes" id="UP001218188"/>
    </source>
</evidence>
<evidence type="ECO:0000313" key="1">
    <source>
        <dbReference type="EMBL" id="KAJ7018997.1"/>
    </source>
</evidence>
<keyword evidence="2" id="KW-1185">Reference proteome</keyword>
<dbReference type="EMBL" id="JARJCM010000311">
    <property type="protein sequence ID" value="KAJ7018997.1"/>
    <property type="molecule type" value="Genomic_DNA"/>
</dbReference>
<dbReference type="AlphaFoldDB" id="A0AAD6WN85"/>
<accession>A0AAD6WN85</accession>
<sequence length="159" mass="17731">MNLLRYEFEDGAVGENTHRARTGNSPAHGDLNVRAPMVTSRVENPARVKLNVVPRSSTRSGKVASEAKSAPKPWAGYPEALKYQRRVNLRGWNASSKRGVLIEHKGHSDVADIRIILAGDSSEAVWRVRKYGELANDCLSFLKDHKCEARAREWVLAAR</sequence>
<gene>
    <name evidence="1" type="ORF">C8F04DRAFT_1198171</name>
</gene>
<reference evidence="1" key="1">
    <citation type="submission" date="2023-03" db="EMBL/GenBank/DDBJ databases">
        <title>Massive genome expansion in bonnet fungi (Mycena s.s.) driven by repeated elements and novel gene families across ecological guilds.</title>
        <authorList>
            <consortium name="Lawrence Berkeley National Laboratory"/>
            <person name="Harder C.B."/>
            <person name="Miyauchi S."/>
            <person name="Viragh M."/>
            <person name="Kuo A."/>
            <person name="Thoen E."/>
            <person name="Andreopoulos B."/>
            <person name="Lu D."/>
            <person name="Skrede I."/>
            <person name="Drula E."/>
            <person name="Henrissat B."/>
            <person name="Morin E."/>
            <person name="Kohler A."/>
            <person name="Barry K."/>
            <person name="LaButti K."/>
            <person name="Morin E."/>
            <person name="Salamov A."/>
            <person name="Lipzen A."/>
            <person name="Mereny Z."/>
            <person name="Hegedus B."/>
            <person name="Baldrian P."/>
            <person name="Stursova M."/>
            <person name="Weitz H."/>
            <person name="Taylor A."/>
            <person name="Grigoriev I.V."/>
            <person name="Nagy L.G."/>
            <person name="Martin F."/>
            <person name="Kauserud H."/>
        </authorList>
    </citation>
    <scope>NUCLEOTIDE SEQUENCE</scope>
    <source>
        <strain evidence="1">CBHHK200</strain>
    </source>
</reference>
<comment type="caution">
    <text evidence="1">The sequence shown here is derived from an EMBL/GenBank/DDBJ whole genome shotgun (WGS) entry which is preliminary data.</text>
</comment>